<dbReference type="EnsemblMetazoa" id="XM_011675394">
    <property type="protein sequence ID" value="XP_011673696"/>
    <property type="gene ID" value="LOC105442814"/>
</dbReference>
<dbReference type="KEGG" id="spu:105442814"/>
<keyword evidence="1" id="KW-0812">Transmembrane</keyword>
<feature type="transmembrane region" description="Helical" evidence="1">
    <location>
        <begin position="20"/>
        <end position="41"/>
    </location>
</feature>
<name>A0A7M7HMD9_STRPU</name>
<evidence type="ECO:0000256" key="1">
    <source>
        <dbReference type="SAM" id="Phobius"/>
    </source>
</evidence>
<keyword evidence="3" id="KW-1185">Reference proteome</keyword>
<dbReference type="Proteomes" id="UP000007110">
    <property type="component" value="Unassembled WGS sequence"/>
</dbReference>
<dbReference type="RefSeq" id="XP_011673696.1">
    <property type="nucleotide sequence ID" value="XM_011675394.2"/>
</dbReference>
<evidence type="ECO:0000313" key="3">
    <source>
        <dbReference type="Proteomes" id="UP000007110"/>
    </source>
</evidence>
<dbReference type="GeneID" id="105442814"/>
<dbReference type="AlphaFoldDB" id="A0A7M7HMD9"/>
<dbReference type="InParanoid" id="A0A7M7HMD9"/>
<keyword evidence="1" id="KW-0472">Membrane</keyword>
<proteinExistence type="predicted"/>
<evidence type="ECO:0000313" key="2">
    <source>
        <dbReference type="EnsemblMetazoa" id="XP_011673696"/>
    </source>
</evidence>
<protein>
    <submittedName>
        <fullName evidence="2">Uncharacterized protein</fullName>
    </submittedName>
</protein>
<accession>A0A7M7HMD9</accession>
<keyword evidence="1" id="KW-1133">Transmembrane helix</keyword>
<reference evidence="2" key="2">
    <citation type="submission" date="2021-01" db="UniProtKB">
        <authorList>
            <consortium name="EnsemblMetazoa"/>
        </authorList>
    </citation>
    <scope>IDENTIFICATION</scope>
</reference>
<reference evidence="3" key="1">
    <citation type="submission" date="2015-02" db="EMBL/GenBank/DDBJ databases">
        <title>Genome sequencing for Strongylocentrotus purpuratus.</title>
        <authorList>
            <person name="Murali S."/>
            <person name="Liu Y."/>
            <person name="Vee V."/>
            <person name="English A."/>
            <person name="Wang M."/>
            <person name="Skinner E."/>
            <person name="Han Y."/>
            <person name="Muzny D.M."/>
            <person name="Worley K.C."/>
            <person name="Gibbs R.A."/>
        </authorList>
    </citation>
    <scope>NUCLEOTIDE SEQUENCE</scope>
</reference>
<organism evidence="2 3">
    <name type="scientific">Strongylocentrotus purpuratus</name>
    <name type="common">Purple sea urchin</name>
    <dbReference type="NCBI Taxonomy" id="7668"/>
    <lineage>
        <taxon>Eukaryota</taxon>
        <taxon>Metazoa</taxon>
        <taxon>Echinodermata</taxon>
        <taxon>Eleutherozoa</taxon>
        <taxon>Echinozoa</taxon>
        <taxon>Echinoidea</taxon>
        <taxon>Euechinoidea</taxon>
        <taxon>Echinacea</taxon>
        <taxon>Camarodonta</taxon>
        <taxon>Echinidea</taxon>
        <taxon>Strongylocentrotidae</taxon>
        <taxon>Strongylocentrotus</taxon>
    </lineage>
</organism>
<sequence length="181" mass="19581">MTTGLEDTDTTLTTTTSIKLGAGVGGSFLLITIIVIIVVFVKYKRRKLKRDAPASVQQMASMDVEDKKNNEYHSHKDAPIPDPAALYAISDLSANSSSNKFRTDASPDQTADLSLLYALPYEQTAMNAADVGALYAVSNMKKANHVTSDGVGMHAPLEAYDINADADEDNTVMIENEIYNC</sequence>